<feature type="region of interest" description="Disordered" evidence="1">
    <location>
        <begin position="831"/>
        <end position="862"/>
    </location>
</feature>
<feature type="compositionally biased region" description="Pro residues" evidence="1">
    <location>
        <begin position="559"/>
        <end position="569"/>
    </location>
</feature>
<protein>
    <recommendedName>
        <fullName evidence="4">PPPDE domain-containing protein</fullName>
    </recommendedName>
</protein>
<comment type="caution">
    <text evidence="2">The sequence shown here is derived from an EMBL/GenBank/DDBJ whole genome shotgun (WGS) entry which is preliminary data.</text>
</comment>
<evidence type="ECO:0000313" key="2">
    <source>
        <dbReference type="EMBL" id="GFR51126.1"/>
    </source>
</evidence>
<evidence type="ECO:0008006" key="4">
    <source>
        <dbReference type="Google" id="ProtNLM"/>
    </source>
</evidence>
<sequence>MTHVTQRTHCARIVLLITRSRPVITPVTYLQGALGIAQKSKLKPMISGGAPAAAAVQADVPIDITDGYSQQHGSFQPQHQRHQLHLHNAPSLENILSLKRQRVKSIKNLATQQKQHPAQNQDSSSLLSQQHLFPTSLLSAEDLGDGDLGGQQAATPIQAVPQDVSQQLPTPAPMDLVDSVKANTDPREPAQLQRALLGETASVDDSNAVPAVAQAEAATATSQASTTAESEAGVKPSAPAAAETEMGVPDDLEAGFSDQLLSAGFGESMSAYFHRLRAALGGWGPGGGVGRMVREVKQDGIYVLKRIVRAPNGASPLAVCGTVLHHVLVYVKQGPLLHCLDYGPANGADVTANILEEAPAKTILESTPFPSPAAAAALAAAAGSCPTAAALAAAAYPPPAPAAAAAGAGAGAGAAPAVVLETAAANPAGAASAPSPVAIPTTTTTTTSPTATCMMPSVLPLCSSPPASSPLPPASDSSANGSVPTAAVAAASSAGSQVTISASADAASRDVALAVSPALPATTMAAAAAAATGVAAGAAAAAAPAEGSPAVASTDAAASPPPPPPPPSGSPNVVAAALAAAANAATAVATAAVTPAGAGAGAGADDSLPYLYLGPALRGVEHPLVQELISFAESRPYHAIRNNCIHFADVLVRLMTGNNVRGAPLLYDMVCGAVPPVDNPMLLMMQLMFRTPWFATVDGSPLASAFHQHHTQLRRQQLMPSQQRQQQAAEEEEEGAGVEGRLFHGVAALASEDRDNNTGNTVTNTISATASSLAASAAAAVAAAVAGRLPLSDPRVTAAAAAVASYRRKEQQEEQQQQQLACNGQLLREASYQMDVDGEAEERRQERGNNGPAEEGDFDHGSLLLLR</sequence>
<gene>
    <name evidence="2" type="ORF">Agub_g13479</name>
</gene>
<organism evidence="2 3">
    <name type="scientific">Astrephomene gubernaculifera</name>
    <dbReference type="NCBI Taxonomy" id="47775"/>
    <lineage>
        <taxon>Eukaryota</taxon>
        <taxon>Viridiplantae</taxon>
        <taxon>Chlorophyta</taxon>
        <taxon>core chlorophytes</taxon>
        <taxon>Chlorophyceae</taxon>
        <taxon>CS clade</taxon>
        <taxon>Chlamydomonadales</taxon>
        <taxon>Astrephomenaceae</taxon>
        <taxon>Astrephomene</taxon>
    </lineage>
</organism>
<accession>A0AAD3HSC2</accession>
<reference evidence="2 3" key="1">
    <citation type="journal article" date="2021" name="Sci. Rep.">
        <title>Genome sequencing of the multicellular alga Astrephomene provides insights into convergent evolution of germ-soma differentiation.</title>
        <authorList>
            <person name="Yamashita S."/>
            <person name="Yamamoto K."/>
            <person name="Matsuzaki R."/>
            <person name="Suzuki S."/>
            <person name="Yamaguchi H."/>
            <person name="Hirooka S."/>
            <person name="Minakuchi Y."/>
            <person name="Miyagishima S."/>
            <person name="Kawachi M."/>
            <person name="Toyoda A."/>
            <person name="Nozaki H."/>
        </authorList>
    </citation>
    <scope>NUCLEOTIDE SEQUENCE [LARGE SCALE GENOMIC DNA]</scope>
    <source>
        <strain evidence="2 3">NIES-4017</strain>
    </source>
</reference>
<evidence type="ECO:0000256" key="1">
    <source>
        <dbReference type="SAM" id="MobiDB-lite"/>
    </source>
</evidence>
<feature type="region of interest" description="Disordered" evidence="1">
    <location>
        <begin position="429"/>
        <end position="450"/>
    </location>
</feature>
<name>A0AAD3HSC2_9CHLO</name>
<feature type="region of interest" description="Disordered" evidence="1">
    <location>
        <begin position="551"/>
        <end position="571"/>
    </location>
</feature>
<dbReference type="AlphaFoldDB" id="A0AAD3HSC2"/>
<feature type="region of interest" description="Disordered" evidence="1">
    <location>
        <begin position="220"/>
        <end position="243"/>
    </location>
</feature>
<dbReference type="EMBL" id="BMAR01000046">
    <property type="protein sequence ID" value="GFR51126.1"/>
    <property type="molecule type" value="Genomic_DNA"/>
</dbReference>
<dbReference type="Proteomes" id="UP001054857">
    <property type="component" value="Unassembled WGS sequence"/>
</dbReference>
<evidence type="ECO:0000313" key="3">
    <source>
        <dbReference type="Proteomes" id="UP001054857"/>
    </source>
</evidence>
<feature type="compositionally biased region" description="Low complexity" evidence="1">
    <location>
        <begin position="220"/>
        <end position="231"/>
    </location>
</feature>
<proteinExistence type="predicted"/>
<keyword evidence="3" id="KW-1185">Reference proteome</keyword>